<dbReference type="EMBL" id="BAAAYL010000001">
    <property type="protein sequence ID" value="GAA3374793.1"/>
    <property type="molecule type" value="Genomic_DNA"/>
</dbReference>
<evidence type="ECO:0000313" key="3">
    <source>
        <dbReference type="Proteomes" id="UP001499990"/>
    </source>
</evidence>
<sequence>MDTEPQRHRWASLLMDAADETGLPGDPEFRSAFARYIERGTRIPPANSQPEARLLRRAPVPRWGRRRTVKDQIPSPDDHLSSVEATLRPSRDSLQLGPHGHSC</sequence>
<comment type="caution">
    <text evidence="2">The sequence shown here is derived from an EMBL/GenBank/DDBJ whole genome shotgun (WGS) entry which is preliminary data.</text>
</comment>
<gene>
    <name evidence="2" type="ORF">GCM10020367_40070</name>
</gene>
<dbReference type="Proteomes" id="UP001499990">
    <property type="component" value="Unassembled WGS sequence"/>
</dbReference>
<evidence type="ECO:0000313" key="2">
    <source>
        <dbReference type="EMBL" id="GAA3374793.1"/>
    </source>
</evidence>
<keyword evidence="3" id="KW-1185">Reference proteome</keyword>
<feature type="region of interest" description="Disordered" evidence="1">
    <location>
        <begin position="42"/>
        <end position="103"/>
    </location>
</feature>
<proteinExistence type="predicted"/>
<reference evidence="3" key="1">
    <citation type="journal article" date="2019" name="Int. J. Syst. Evol. Microbiol.">
        <title>The Global Catalogue of Microorganisms (GCM) 10K type strain sequencing project: providing services to taxonomists for standard genome sequencing and annotation.</title>
        <authorList>
            <consortium name="The Broad Institute Genomics Platform"/>
            <consortium name="The Broad Institute Genome Sequencing Center for Infectious Disease"/>
            <person name="Wu L."/>
            <person name="Ma J."/>
        </authorList>
    </citation>
    <scope>NUCLEOTIDE SEQUENCE [LARGE SCALE GENOMIC DNA]</scope>
    <source>
        <strain evidence="3">JCM 9651</strain>
    </source>
</reference>
<name>A0ABP6SFR4_9ACTN</name>
<accession>A0ABP6SFR4</accession>
<protein>
    <submittedName>
        <fullName evidence="2">Uncharacterized protein</fullName>
    </submittedName>
</protein>
<evidence type="ECO:0000256" key="1">
    <source>
        <dbReference type="SAM" id="MobiDB-lite"/>
    </source>
</evidence>
<organism evidence="2 3">
    <name type="scientific">Streptomyces sannanensis</name>
    <dbReference type="NCBI Taxonomy" id="285536"/>
    <lineage>
        <taxon>Bacteria</taxon>
        <taxon>Bacillati</taxon>
        <taxon>Actinomycetota</taxon>
        <taxon>Actinomycetes</taxon>
        <taxon>Kitasatosporales</taxon>
        <taxon>Streptomycetaceae</taxon>
        <taxon>Streptomyces</taxon>
    </lineage>
</organism>